<dbReference type="GO" id="GO:0005737">
    <property type="term" value="C:cytoplasm"/>
    <property type="evidence" value="ECO:0007669"/>
    <property type="project" value="TreeGrafter"/>
</dbReference>
<organism evidence="4 5">
    <name type="scientific">Eiseniibacteriota bacterium</name>
    <dbReference type="NCBI Taxonomy" id="2212470"/>
    <lineage>
        <taxon>Bacteria</taxon>
        <taxon>Candidatus Eiseniibacteriota</taxon>
    </lineage>
</organism>
<accession>A0A956RPE9</accession>
<dbReference type="InterPro" id="IPR050308">
    <property type="entry name" value="MukB/SMC"/>
</dbReference>
<dbReference type="InterPro" id="IPR003395">
    <property type="entry name" value="RecF/RecN/SMC_N"/>
</dbReference>
<comment type="caution">
    <text evidence="4">The sequence shown here is derived from an EMBL/GenBank/DDBJ whole genome shotgun (WGS) entry which is preliminary data.</text>
</comment>
<dbReference type="SUPFAM" id="SSF52540">
    <property type="entry name" value="P-loop containing nucleoside triphosphate hydrolases"/>
    <property type="match status" value="1"/>
</dbReference>
<feature type="non-terminal residue" evidence="4">
    <location>
        <position position="1"/>
    </location>
</feature>
<dbReference type="AlphaFoldDB" id="A0A956RPE9"/>
<sequence length="125" mass="13843">RGKRLESIRLLSTGERALTAIALLFSLYLIKPSPVCLLDEVDAPLDDANLDRFLEMLQEMAQRTQFIMITHNKKTMQVADNLFGVTMEEPGISKVVSVRLNGADVQEMPDLGPEMARTEDPAGAL</sequence>
<dbReference type="EMBL" id="JAGQHR010000294">
    <property type="protein sequence ID" value="MCA9728068.1"/>
    <property type="molecule type" value="Genomic_DNA"/>
</dbReference>
<keyword evidence="2" id="KW-0238">DNA-binding</keyword>
<dbReference type="PANTHER" id="PTHR42963:SF1">
    <property type="entry name" value="DUF4476 DOMAIN-CONTAINING PROTEIN"/>
    <property type="match status" value="1"/>
</dbReference>
<gene>
    <name evidence="4" type="ORF">KC729_10325</name>
</gene>
<evidence type="ECO:0000256" key="2">
    <source>
        <dbReference type="ARBA" id="ARBA00023125"/>
    </source>
</evidence>
<dbReference type="GO" id="GO:0003677">
    <property type="term" value="F:DNA binding"/>
    <property type="evidence" value="ECO:0007669"/>
    <property type="project" value="UniProtKB-KW"/>
</dbReference>
<dbReference type="Pfam" id="PF02463">
    <property type="entry name" value="SMC_N"/>
    <property type="match status" value="1"/>
</dbReference>
<feature type="domain" description="RecF/RecN/SMC N-terminal" evidence="3">
    <location>
        <begin position="10"/>
        <end position="93"/>
    </location>
</feature>
<reference evidence="4" key="2">
    <citation type="journal article" date="2021" name="Microbiome">
        <title>Successional dynamics and alternative stable states in a saline activated sludge microbial community over 9 years.</title>
        <authorList>
            <person name="Wang Y."/>
            <person name="Ye J."/>
            <person name="Ju F."/>
            <person name="Liu L."/>
            <person name="Boyd J.A."/>
            <person name="Deng Y."/>
            <person name="Parks D.H."/>
            <person name="Jiang X."/>
            <person name="Yin X."/>
            <person name="Woodcroft B.J."/>
            <person name="Tyson G.W."/>
            <person name="Hugenholtz P."/>
            <person name="Polz M.F."/>
            <person name="Zhang T."/>
        </authorList>
    </citation>
    <scope>NUCLEOTIDE SEQUENCE</scope>
    <source>
        <strain evidence="4">HKST-UBA01</strain>
    </source>
</reference>
<protein>
    <submittedName>
        <fullName evidence="4">AAA family ATPase</fullName>
    </submittedName>
</protein>
<dbReference type="InterPro" id="IPR027417">
    <property type="entry name" value="P-loop_NTPase"/>
</dbReference>
<evidence type="ECO:0000313" key="5">
    <source>
        <dbReference type="Proteomes" id="UP000697710"/>
    </source>
</evidence>
<evidence type="ECO:0000259" key="3">
    <source>
        <dbReference type="Pfam" id="PF02463"/>
    </source>
</evidence>
<dbReference type="PANTHER" id="PTHR42963">
    <property type="entry name" value="CHROMOSOME PARTITION PROTEIN MUKB"/>
    <property type="match status" value="1"/>
</dbReference>
<evidence type="ECO:0000313" key="4">
    <source>
        <dbReference type="EMBL" id="MCA9728068.1"/>
    </source>
</evidence>
<evidence type="ECO:0000256" key="1">
    <source>
        <dbReference type="ARBA" id="ARBA00022490"/>
    </source>
</evidence>
<dbReference type="Gene3D" id="3.40.50.300">
    <property type="entry name" value="P-loop containing nucleotide triphosphate hydrolases"/>
    <property type="match status" value="1"/>
</dbReference>
<keyword evidence="1" id="KW-0963">Cytoplasm</keyword>
<proteinExistence type="predicted"/>
<reference evidence="4" key="1">
    <citation type="submission" date="2020-04" db="EMBL/GenBank/DDBJ databases">
        <authorList>
            <person name="Zhang T."/>
        </authorList>
    </citation>
    <scope>NUCLEOTIDE SEQUENCE</scope>
    <source>
        <strain evidence="4">HKST-UBA01</strain>
    </source>
</reference>
<name>A0A956RPE9_UNCEI</name>
<dbReference type="Proteomes" id="UP000697710">
    <property type="component" value="Unassembled WGS sequence"/>
</dbReference>